<protein>
    <submittedName>
        <fullName evidence="1">Uncharacterized protein</fullName>
    </submittedName>
</protein>
<comment type="caution">
    <text evidence="1">The sequence shown here is derived from an EMBL/GenBank/DDBJ whole genome shotgun (WGS) entry which is preliminary data.</text>
</comment>
<keyword evidence="2" id="KW-1185">Reference proteome</keyword>
<dbReference type="AlphaFoldDB" id="A0AAD7NH37"/>
<reference evidence="1" key="1">
    <citation type="submission" date="2023-03" db="EMBL/GenBank/DDBJ databases">
        <title>Massive genome expansion in bonnet fungi (Mycena s.s.) driven by repeated elements and novel gene families across ecological guilds.</title>
        <authorList>
            <consortium name="Lawrence Berkeley National Laboratory"/>
            <person name="Harder C.B."/>
            <person name="Miyauchi S."/>
            <person name="Viragh M."/>
            <person name="Kuo A."/>
            <person name="Thoen E."/>
            <person name="Andreopoulos B."/>
            <person name="Lu D."/>
            <person name="Skrede I."/>
            <person name="Drula E."/>
            <person name="Henrissat B."/>
            <person name="Morin E."/>
            <person name="Kohler A."/>
            <person name="Barry K."/>
            <person name="LaButti K."/>
            <person name="Morin E."/>
            <person name="Salamov A."/>
            <person name="Lipzen A."/>
            <person name="Mereny Z."/>
            <person name="Hegedus B."/>
            <person name="Baldrian P."/>
            <person name="Stursova M."/>
            <person name="Weitz H."/>
            <person name="Taylor A."/>
            <person name="Grigoriev I.V."/>
            <person name="Nagy L.G."/>
            <person name="Martin F."/>
            <person name="Kauserud H."/>
        </authorList>
    </citation>
    <scope>NUCLEOTIDE SEQUENCE</scope>
    <source>
        <strain evidence="1">CBHHK182m</strain>
    </source>
</reference>
<dbReference type="Proteomes" id="UP001215598">
    <property type="component" value="Unassembled WGS sequence"/>
</dbReference>
<organism evidence="1 2">
    <name type="scientific">Mycena metata</name>
    <dbReference type="NCBI Taxonomy" id="1033252"/>
    <lineage>
        <taxon>Eukaryota</taxon>
        <taxon>Fungi</taxon>
        <taxon>Dikarya</taxon>
        <taxon>Basidiomycota</taxon>
        <taxon>Agaricomycotina</taxon>
        <taxon>Agaricomycetes</taxon>
        <taxon>Agaricomycetidae</taxon>
        <taxon>Agaricales</taxon>
        <taxon>Marasmiineae</taxon>
        <taxon>Mycenaceae</taxon>
        <taxon>Mycena</taxon>
    </lineage>
</organism>
<proteinExistence type="predicted"/>
<feature type="non-terminal residue" evidence="1">
    <location>
        <position position="1"/>
    </location>
</feature>
<evidence type="ECO:0000313" key="1">
    <source>
        <dbReference type="EMBL" id="KAJ7759641.1"/>
    </source>
</evidence>
<dbReference type="EMBL" id="JARKIB010000039">
    <property type="protein sequence ID" value="KAJ7759641.1"/>
    <property type="molecule type" value="Genomic_DNA"/>
</dbReference>
<sequence>VNSIANFCLFGPPQSGSIIDDTETEEVAWCTLPRNNARVIPDGTFTGVSFFKTAYYVQVPGFGDFTKINIAANDPGGQLDPSG</sequence>
<gene>
    <name evidence="1" type="ORF">B0H16DRAFT_1267590</name>
</gene>
<evidence type="ECO:0000313" key="2">
    <source>
        <dbReference type="Proteomes" id="UP001215598"/>
    </source>
</evidence>
<accession>A0AAD7NH37</accession>
<feature type="non-terminal residue" evidence="1">
    <location>
        <position position="83"/>
    </location>
</feature>
<name>A0AAD7NH37_9AGAR</name>